<evidence type="ECO:0000256" key="8">
    <source>
        <dbReference type="ARBA" id="ARBA00022840"/>
    </source>
</evidence>
<evidence type="ECO:0000256" key="2">
    <source>
        <dbReference type="ARBA" id="ARBA00006997"/>
    </source>
</evidence>
<evidence type="ECO:0000256" key="10">
    <source>
        <dbReference type="ARBA" id="ARBA00048567"/>
    </source>
</evidence>
<evidence type="ECO:0000313" key="12">
    <source>
        <dbReference type="EMBL" id="MDQ0166982.1"/>
    </source>
</evidence>
<comment type="caution">
    <text evidence="11">Lacks conserved residue(s) required for the propagation of feature annotation.</text>
</comment>
<keyword evidence="11" id="KW-0460">Magnesium</keyword>
<dbReference type="HAMAP" id="MF_00109">
    <property type="entry name" value="Shikimate_kinase"/>
    <property type="match status" value="1"/>
</dbReference>
<keyword evidence="6 11" id="KW-0547">Nucleotide-binding</keyword>
<sequence>MSKMRSVQNDLFRLKNIVFIGFMGVGKTTVGKLVAKKLMRDFIDIDQHIEAKEGMSISKIFETHGEKYFRDLEKQTISDIILNQSLKVISLGGGSFLQKEIRELCLEHCIVLSIDLDWESWLERFEKLKKTRPILMNKSLDEIKELYNERLPIYNICNSNIDVKNSSPESIADYIVESLKYSWELYDSDRIE</sequence>
<protein>
    <recommendedName>
        <fullName evidence="3 11">Shikimate kinase</fullName>
        <shortName evidence="11">SK</shortName>
        <ecNumber evidence="3 11">2.7.1.71</ecNumber>
    </recommendedName>
</protein>
<keyword evidence="8 11" id="KW-0067">ATP-binding</keyword>
<dbReference type="EMBL" id="JAUSTY010000012">
    <property type="protein sequence ID" value="MDQ0166982.1"/>
    <property type="molecule type" value="Genomic_DNA"/>
</dbReference>
<dbReference type="InterPro" id="IPR000623">
    <property type="entry name" value="Shikimate_kinase/TSH1"/>
</dbReference>
<dbReference type="InterPro" id="IPR027417">
    <property type="entry name" value="P-loop_NTPase"/>
</dbReference>
<comment type="subcellular location">
    <subcellularLocation>
        <location evidence="11">Cytoplasm</location>
    </subcellularLocation>
</comment>
<dbReference type="Proteomes" id="UP001235840">
    <property type="component" value="Unassembled WGS sequence"/>
</dbReference>
<comment type="function">
    <text evidence="11">Catalyzes the specific phosphorylation of the 3-hydroxyl group of shikimic acid using ATP as a cosubstrate.</text>
</comment>
<reference evidence="12 13" key="1">
    <citation type="submission" date="2023-07" db="EMBL/GenBank/DDBJ databases">
        <title>Genomic Encyclopedia of Type Strains, Phase IV (KMG-IV): sequencing the most valuable type-strain genomes for metagenomic binning, comparative biology and taxonomic classification.</title>
        <authorList>
            <person name="Goeker M."/>
        </authorList>
    </citation>
    <scope>NUCLEOTIDE SEQUENCE [LARGE SCALE GENOMIC DNA]</scope>
    <source>
        <strain evidence="12 13">DSM 12751</strain>
    </source>
</reference>
<dbReference type="SUPFAM" id="SSF52540">
    <property type="entry name" value="P-loop containing nucleoside triphosphate hydrolases"/>
    <property type="match status" value="1"/>
</dbReference>
<keyword evidence="11" id="KW-0479">Metal-binding</keyword>
<keyword evidence="13" id="KW-1185">Reference proteome</keyword>
<comment type="catalytic activity">
    <reaction evidence="10 11">
        <text>shikimate + ATP = 3-phosphoshikimate + ADP + H(+)</text>
        <dbReference type="Rhea" id="RHEA:13121"/>
        <dbReference type="ChEBI" id="CHEBI:15378"/>
        <dbReference type="ChEBI" id="CHEBI:30616"/>
        <dbReference type="ChEBI" id="CHEBI:36208"/>
        <dbReference type="ChEBI" id="CHEBI:145989"/>
        <dbReference type="ChEBI" id="CHEBI:456216"/>
        <dbReference type="EC" id="2.7.1.71"/>
    </reaction>
</comment>
<dbReference type="Gene3D" id="3.40.50.300">
    <property type="entry name" value="P-loop containing nucleotide triphosphate hydrolases"/>
    <property type="match status" value="1"/>
</dbReference>
<evidence type="ECO:0000256" key="9">
    <source>
        <dbReference type="ARBA" id="ARBA00023141"/>
    </source>
</evidence>
<feature type="binding site" evidence="11">
    <location>
        <position position="93"/>
    </location>
    <ligand>
        <name>substrate</name>
    </ligand>
</feature>
<feature type="binding site" evidence="11">
    <location>
        <position position="150"/>
    </location>
    <ligand>
        <name>substrate</name>
    </ligand>
</feature>
<comment type="similarity">
    <text evidence="2 11">Belongs to the shikimate kinase family.</text>
</comment>
<dbReference type="PROSITE" id="PS01128">
    <property type="entry name" value="SHIKIMATE_KINASE"/>
    <property type="match status" value="1"/>
</dbReference>
<keyword evidence="11" id="KW-0963">Cytoplasm</keyword>
<gene>
    <name evidence="11" type="primary">aroK</name>
    <name evidence="12" type="ORF">J2S11_002899</name>
</gene>
<feature type="binding site" evidence="11">
    <location>
        <position position="46"/>
    </location>
    <ligand>
        <name>substrate</name>
    </ligand>
</feature>
<evidence type="ECO:0000256" key="11">
    <source>
        <dbReference type="HAMAP-Rule" id="MF_00109"/>
    </source>
</evidence>
<evidence type="ECO:0000256" key="4">
    <source>
        <dbReference type="ARBA" id="ARBA00022605"/>
    </source>
</evidence>
<evidence type="ECO:0000256" key="1">
    <source>
        <dbReference type="ARBA" id="ARBA00004842"/>
    </source>
</evidence>
<organism evidence="12 13">
    <name type="scientific">Caldalkalibacillus horti</name>
    <dbReference type="NCBI Taxonomy" id="77523"/>
    <lineage>
        <taxon>Bacteria</taxon>
        <taxon>Bacillati</taxon>
        <taxon>Bacillota</taxon>
        <taxon>Bacilli</taxon>
        <taxon>Bacillales</taxon>
        <taxon>Bacillaceae</taxon>
        <taxon>Caldalkalibacillus</taxon>
    </lineage>
</organism>
<keyword evidence="9 11" id="KW-0057">Aromatic amino acid biosynthesis</keyword>
<feature type="binding site" evidence="11">
    <location>
        <position position="28"/>
    </location>
    <ligand>
        <name>Mg(2+)</name>
        <dbReference type="ChEBI" id="CHEBI:18420"/>
    </ligand>
</feature>
<name>A0ABT9W1N9_9BACI</name>
<dbReference type="CDD" id="cd00464">
    <property type="entry name" value="SK"/>
    <property type="match status" value="1"/>
</dbReference>
<evidence type="ECO:0000313" key="13">
    <source>
        <dbReference type="Proteomes" id="UP001235840"/>
    </source>
</evidence>
<comment type="pathway">
    <text evidence="1 11">Metabolic intermediate biosynthesis; chorismate biosynthesis; chorismate from D-erythrose 4-phosphate and phosphoenolpyruvate: step 5/7.</text>
</comment>
<feature type="binding site" evidence="11">
    <location>
        <position position="70"/>
    </location>
    <ligand>
        <name>substrate</name>
    </ligand>
</feature>
<keyword evidence="4 11" id="KW-0028">Amino-acid biosynthesis</keyword>
<comment type="cofactor">
    <cofactor evidence="11">
        <name>Mg(2+)</name>
        <dbReference type="ChEBI" id="CHEBI:18420"/>
    </cofactor>
    <text evidence="11">Binds 1 Mg(2+) ion per subunit.</text>
</comment>
<dbReference type="PANTHER" id="PTHR21087:SF16">
    <property type="entry name" value="SHIKIMATE KINASE 1, CHLOROPLASTIC"/>
    <property type="match status" value="1"/>
</dbReference>
<proteinExistence type="inferred from homology"/>
<keyword evidence="7 11" id="KW-0418">Kinase</keyword>
<feature type="binding site" evidence="11">
    <location>
        <position position="132"/>
    </location>
    <ligand>
        <name>ATP</name>
        <dbReference type="ChEBI" id="CHEBI:30616"/>
    </ligand>
</feature>
<dbReference type="GO" id="GO:0004765">
    <property type="term" value="F:shikimate kinase activity"/>
    <property type="evidence" value="ECO:0007669"/>
    <property type="project" value="UniProtKB-EC"/>
</dbReference>
<dbReference type="PANTHER" id="PTHR21087">
    <property type="entry name" value="SHIKIMATE KINASE"/>
    <property type="match status" value="1"/>
</dbReference>
<comment type="subunit">
    <text evidence="11">Monomer.</text>
</comment>
<dbReference type="InterPro" id="IPR031322">
    <property type="entry name" value="Shikimate/glucono_kinase"/>
</dbReference>
<keyword evidence="5 11" id="KW-0808">Transferase</keyword>
<dbReference type="InterPro" id="IPR023000">
    <property type="entry name" value="Shikimate_kinase_CS"/>
</dbReference>
<feature type="binding site" evidence="11">
    <location>
        <begin position="24"/>
        <end position="29"/>
    </location>
    <ligand>
        <name>ATP</name>
        <dbReference type="ChEBI" id="CHEBI:30616"/>
    </ligand>
</feature>
<dbReference type="PRINTS" id="PR01100">
    <property type="entry name" value="SHIKIMTKNASE"/>
</dbReference>
<dbReference type="Pfam" id="PF01202">
    <property type="entry name" value="SKI"/>
    <property type="match status" value="1"/>
</dbReference>
<evidence type="ECO:0000256" key="3">
    <source>
        <dbReference type="ARBA" id="ARBA00012154"/>
    </source>
</evidence>
<evidence type="ECO:0000256" key="7">
    <source>
        <dbReference type="ARBA" id="ARBA00022777"/>
    </source>
</evidence>
<evidence type="ECO:0000256" key="5">
    <source>
        <dbReference type="ARBA" id="ARBA00022679"/>
    </source>
</evidence>
<accession>A0ABT9W1N9</accession>
<dbReference type="EC" id="2.7.1.71" evidence="3 11"/>
<evidence type="ECO:0000256" key="6">
    <source>
        <dbReference type="ARBA" id="ARBA00022741"/>
    </source>
</evidence>
<comment type="caution">
    <text evidence="12">The sequence shown here is derived from an EMBL/GenBank/DDBJ whole genome shotgun (WGS) entry which is preliminary data.</text>
</comment>